<evidence type="ECO:0000313" key="9">
    <source>
        <dbReference type="Proteomes" id="UP000076078"/>
    </source>
</evidence>
<feature type="region of interest" description="Disordered" evidence="5">
    <location>
        <begin position="59"/>
        <end position="106"/>
    </location>
</feature>
<dbReference type="Proteomes" id="UP000076078">
    <property type="component" value="Unassembled WGS sequence"/>
</dbReference>
<comment type="caution">
    <text evidence="8">The sequence shown here is derived from an EMBL/GenBank/DDBJ whole genome shotgun (WGS) entry which is preliminary data.</text>
</comment>
<dbReference type="PANTHER" id="PTHR46346:SF1">
    <property type="entry name" value="PHOSPHATIDYLINOSITOL N-ACETYLGLUCOSAMINYLTRANSFERASE SUBUNIT P"/>
    <property type="match status" value="1"/>
</dbReference>
<feature type="domain" description="PIG-P" evidence="7">
    <location>
        <begin position="113"/>
        <end position="227"/>
    </location>
</feature>
<evidence type="ECO:0000259" key="7">
    <source>
        <dbReference type="Pfam" id="PF08510"/>
    </source>
</evidence>
<keyword evidence="9" id="KW-1185">Reference proteome</keyword>
<feature type="transmembrane region" description="Helical" evidence="6">
    <location>
        <begin position="157"/>
        <end position="177"/>
    </location>
</feature>
<dbReference type="PANTHER" id="PTHR46346">
    <property type="entry name" value="PHOSPHATIDYLINOSITOL N-ACETYLGLUCOSAMINYLTRANSFERASE SUBUNIT P"/>
    <property type="match status" value="1"/>
</dbReference>
<organism evidence="8 9">
    <name type="scientific">Tieghemostelium lacteum</name>
    <name type="common">Slime mold</name>
    <name type="synonym">Dictyostelium lacteum</name>
    <dbReference type="NCBI Taxonomy" id="361077"/>
    <lineage>
        <taxon>Eukaryota</taxon>
        <taxon>Amoebozoa</taxon>
        <taxon>Evosea</taxon>
        <taxon>Eumycetozoa</taxon>
        <taxon>Dictyostelia</taxon>
        <taxon>Dictyosteliales</taxon>
        <taxon>Raperosteliaceae</taxon>
        <taxon>Tieghemostelium</taxon>
    </lineage>
</organism>
<evidence type="ECO:0000256" key="3">
    <source>
        <dbReference type="ARBA" id="ARBA00022989"/>
    </source>
</evidence>
<dbReference type="GO" id="GO:0016020">
    <property type="term" value="C:membrane"/>
    <property type="evidence" value="ECO:0007669"/>
    <property type="project" value="UniProtKB-SubCell"/>
</dbReference>
<dbReference type="EMBL" id="LODT01000006">
    <property type="protein sequence ID" value="KYR01673.1"/>
    <property type="molecule type" value="Genomic_DNA"/>
</dbReference>
<feature type="compositionally biased region" description="Polar residues" evidence="5">
    <location>
        <begin position="244"/>
        <end position="291"/>
    </location>
</feature>
<dbReference type="AlphaFoldDB" id="A0A152A623"/>
<dbReference type="FunCoup" id="A0A152A623">
    <property type="interactions" value="163"/>
</dbReference>
<comment type="subcellular location">
    <subcellularLocation>
        <location evidence="1">Membrane</location>
        <topology evidence="1">Multi-pass membrane protein</topology>
    </subcellularLocation>
</comment>
<feature type="compositionally biased region" description="Low complexity" evidence="5">
    <location>
        <begin position="233"/>
        <end position="243"/>
    </location>
</feature>
<reference evidence="8 9" key="1">
    <citation type="submission" date="2015-12" db="EMBL/GenBank/DDBJ databases">
        <title>Dictyostelia acquired genes for synthesis and detection of signals that induce cell-type specialization by lateral gene transfer from prokaryotes.</title>
        <authorList>
            <person name="Gloeckner G."/>
            <person name="Schaap P."/>
        </authorList>
    </citation>
    <scope>NUCLEOTIDE SEQUENCE [LARGE SCALE GENOMIC DNA]</scope>
    <source>
        <strain evidence="8 9">TK</strain>
    </source>
</reference>
<keyword evidence="4 6" id="KW-0472">Membrane</keyword>
<dbReference type="OrthoDB" id="690928at2759"/>
<evidence type="ECO:0000256" key="4">
    <source>
        <dbReference type="ARBA" id="ARBA00023136"/>
    </source>
</evidence>
<dbReference type="STRING" id="361077.A0A152A623"/>
<feature type="compositionally biased region" description="Low complexity" evidence="5">
    <location>
        <begin position="59"/>
        <end position="103"/>
    </location>
</feature>
<feature type="transmembrane region" description="Helical" evidence="6">
    <location>
        <begin position="118"/>
        <end position="137"/>
    </location>
</feature>
<dbReference type="InParanoid" id="A0A152A623"/>
<sequence>MNPGHQRRLSQQNNINSINLNSSGGRIINTPPLGSSPILLGGAGVSSPLLPSFQLNPLQQQQQDSLNTGTNVNNQNDNNPLNNNNSNTQNNSNNNNSNTVQTVKQPEKKGANAEVYGFVYWIATFVGYIIYLLWAFIPEDTLHRLGMHYYPSKYWAIAIPNYLIVCILFGLSVYFAINLMITAPLESHNTFKDQYSQYESDTGHVYLPQSIPPLEDIPIHIVNQLLYQKKPNSTPLNLSTSSTGQNRSTQMSSKNQSPFSNSPLLQSQSATTSTMFKTPSTLTQRKNPLNTSSISLNNQIPLKLDGSQPNTPNQIHSLTPPILSEQQLQNINANEVLRRVNTLPNLLQSETK</sequence>
<feature type="region of interest" description="Disordered" evidence="5">
    <location>
        <begin position="233"/>
        <end position="291"/>
    </location>
</feature>
<proteinExistence type="predicted"/>
<dbReference type="GO" id="GO:0006506">
    <property type="term" value="P:GPI anchor biosynthetic process"/>
    <property type="evidence" value="ECO:0007669"/>
    <property type="project" value="TreeGrafter"/>
</dbReference>
<dbReference type="InterPro" id="IPR013717">
    <property type="entry name" value="PIG-P"/>
</dbReference>
<gene>
    <name evidence="8" type="ORF">DLAC_01677</name>
</gene>
<name>A0A152A623_TIELA</name>
<keyword evidence="3 6" id="KW-1133">Transmembrane helix</keyword>
<accession>A0A152A623</accession>
<evidence type="ECO:0000313" key="8">
    <source>
        <dbReference type="EMBL" id="KYR01673.1"/>
    </source>
</evidence>
<protein>
    <recommendedName>
        <fullName evidence="7">PIG-P domain-containing protein</fullName>
    </recommendedName>
</protein>
<evidence type="ECO:0000256" key="1">
    <source>
        <dbReference type="ARBA" id="ARBA00004141"/>
    </source>
</evidence>
<evidence type="ECO:0000256" key="6">
    <source>
        <dbReference type="SAM" id="Phobius"/>
    </source>
</evidence>
<evidence type="ECO:0000256" key="2">
    <source>
        <dbReference type="ARBA" id="ARBA00022692"/>
    </source>
</evidence>
<keyword evidence="2 6" id="KW-0812">Transmembrane</keyword>
<dbReference type="Pfam" id="PF08510">
    <property type="entry name" value="PIG-P"/>
    <property type="match status" value="1"/>
</dbReference>
<dbReference type="OMA" id="MRINNTT"/>
<dbReference type="InterPro" id="IPR052263">
    <property type="entry name" value="GPI_Anchor_Biosynth"/>
</dbReference>
<evidence type="ECO:0000256" key="5">
    <source>
        <dbReference type="SAM" id="MobiDB-lite"/>
    </source>
</evidence>
<dbReference type="GO" id="GO:0005783">
    <property type="term" value="C:endoplasmic reticulum"/>
    <property type="evidence" value="ECO:0007669"/>
    <property type="project" value="TreeGrafter"/>
</dbReference>